<dbReference type="AlphaFoldDB" id="A0A9X0AHR5"/>
<reference evidence="1" key="1">
    <citation type="submission" date="2022-11" db="EMBL/GenBank/DDBJ databases">
        <title>Genome Resource of Sclerotinia nivalis Strain SnTB1, a Plant Pathogen Isolated from American Ginseng.</title>
        <authorList>
            <person name="Fan S."/>
        </authorList>
    </citation>
    <scope>NUCLEOTIDE SEQUENCE</scope>
    <source>
        <strain evidence="1">SnTB1</strain>
    </source>
</reference>
<dbReference type="Proteomes" id="UP001152300">
    <property type="component" value="Unassembled WGS sequence"/>
</dbReference>
<dbReference type="EMBL" id="JAPEIS010000010">
    <property type="protein sequence ID" value="KAJ8062453.1"/>
    <property type="molecule type" value="Genomic_DNA"/>
</dbReference>
<keyword evidence="2" id="KW-1185">Reference proteome</keyword>
<gene>
    <name evidence="1" type="ORF">OCU04_008989</name>
</gene>
<protein>
    <submittedName>
        <fullName evidence="1">Uncharacterized protein</fullName>
    </submittedName>
</protein>
<dbReference type="OrthoDB" id="3521706at2759"/>
<organism evidence="1 2">
    <name type="scientific">Sclerotinia nivalis</name>
    <dbReference type="NCBI Taxonomy" id="352851"/>
    <lineage>
        <taxon>Eukaryota</taxon>
        <taxon>Fungi</taxon>
        <taxon>Dikarya</taxon>
        <taxon>Ascomycota</taxon>
        <taxon>Pezizomycotina</taxon>
        <taxon>Leotiomycetes</taxon>
        <taxon>Helotiales</taxon>
        <taxon>Sclerotiniaceae</taxon>
        <taxon>Sclerotinia</taxon>
    </lineage>
</organism>
<evidence type="ECO:0000313" key="1">
    <source>
        <dbReference type="EMBL" id="KAJ8062453.1"/>
    </source>
</evidence>
<proteinExistence type="predicted"/>
<sequence length="266" mass="31453">MKAEPSFAIMDISTPRSISPHSQRSPIDCTPQLELQYVDIRLRQHQQHLPSPNITPPFNSTTPNPSNFEDIPTPNIASAKGNYNENDHNNRFPLQTLSNWGLTFEETDVARRWGQDPVETSKEKVHMRLLAECATSIINPWSRGDIDELYKEYDARMAKWNSTIKKSNQNLEERRAGKALSELVTAMEMAGYGNEKMRWVSGVLNYREQTFWAVREWCETRLEKMRGEIERKQQRRIRRWRSKYAGLSRLEDIHRRGERRRRRRRR</sequence>
<accession>A0A9X0AHR5</accession>
<evidence type="ECO:0000313" key="2">
    <source>
        <dbReference type="Proteomes" id="UP001152300"/>
    </source>
</evidence>
<comment type="caution">
    <text evidence="1">The sequence shown here is derived from an EMBL/GenBank/DDBJ whole genome shotgun (WGS) entry which is preliminary data.</text>
</comment>
<name>A0A9X0AHR5_9HELO</name>